<reference evidence="1 2" key="1">
    <citation type="submission" date="2021-06" db="EMBL/GenBank/DDBJ databases">
        <title>Caerostris extrusa draft genome.</title>
        <authorList>
            <person name="Kono N."/>
            <person name="Arakawa K."/>
        </authorList>
    </citation>
    <scope>NUCLEOTIDE SEQUENCE [LARGE SCALE GENOMIC DNA]</scope>
</reference>
<dbReference type="AlphaFoldDB" id="A0AAV4NLB5"/>
<proteinExistence type="predicted"/>
<evidence type="ECO:0000313" key="1">
    <source>
        <dbReference type="EMBL" id="GIX84284.1"/>
    </source>
</evidence>
<protein>
    <submittedName>
        <fullName evidence="1">Uncharacterized protein</fullName>
    </submittedName>
</protein>
<gene>
    <name evidence="1" type="ORF">CEXT_799001</name>
</gene>
<dbReference type="Proteomes" id="UP001054945">
    <property type="component" value="Unassembled WGS sequence"/>
</dbReference>
<dbReference type="EMBL" id="BPLR01020948">
    <property type="protein sequence ID" value="GIX84284.1"/>
    <property type="molecule type" value="Genomic_DNA"/>
</dbReference>
<evidence type="ECO:0000313" key="2">
    <source>
        <dbReference type="Proteomes" id="UP001054945"/>
    </source>
</evidence>
<keyword evidence="2" id="KW-1185">Reference proteome</keyword>
<accession>A0AAV4NLB5</accession>
<name>A0AAV4NLB5_CAEEX</name>
<organism evidence="1 2">
    <name type="scientific">Caerostris extrusa</name>
    <name type="common">Bark spider</name>
    <name type="synonym">Caerostris bankana</name>
    <dbReference type="NCBI Taxonomy" id="172846"/>
    <lineage>
        <taxon>Eukaryota</taxon>
        <taxon>Metazoa</taxon>
        <taxon>Ecdysozoa</taxon>
        <taxon>Arthropoda</taxon>
        <taxon>Chelicerata</taxon>
        <taxon>Arachnida</taxon>
        <taxon>Araneae</taxon>
        <taxon>Araneomorphae</taxon>
        <taxon>Entelegynae</taxon>
        <taxon>Araneoidea</taxon>
        <taxon>Araneidae</taxon>
        <taxon>Caerostris</taxon>
    </lineage>
</organism>
<comment type="caution">
    <text evidence="1">The sequence shown here is derived from an EMBL/GenBank/DDBJ whole genome shotgun (WGS) entry which is preliminary data.</text>
</comment>
<sequence length="78" mass="8796">MPVTCAGEEEADEISVPWSLLRDPALVINHLSAHRSLSVPPTFPAKKETWKELVKTSLEKNCISPDVMVPEKERNENR</sequence>